<dbReference type="SUPFAM" id="SSF49785">
    <property type="entry name" value="Galactose-binding domain-like"/>
    <property type="match status" value="1"/>
</dbReference>
<dbReference type="Pfam" id="PF03629">
    <property type="entry name" value="SASA"/>
    <property type="match status" value="2"/>
</dbReference>
<dbReference type="InterPro" id="IPR039329">
    <property type="entry name" value="SIAE"/>
</dbReference>
<accession>A0A317F484</accession>
<reference evidence="4" key="1">
    <citation type="submission" date="2018-05" db="EMBL/GenBank/DDBJ databases">
        <title>Pedobacter paludis sp. nov., isolated from wetland soil.</title>
        <authorList>
            <person name="Zhang Y."/>
        </authorList>
    </citation>
    <scope>NUCLEOTIDE SEQUENCE [LARGE SCALE GENOMIC DNA]</scope>
    <source>
        <strain evidence="4">R-8</strain>
    </source>
</reference>
<dbReference type="RefSeq" id="WP_109929016.1">
    <property type="nucleotide sequence ID" value="NZ_QGNY01000002.1"/>
</dbReference>
<dbReference type="OrthoDB" id="9816001at2"/>
<protein>
    <submittedName>
        <fullName evidence="3">Sialate O-acetylesterase</fullName>
    </submittedName>
</protein>
<evidence type="ECO:0000259" key="2">
    <source>
        <dbReference type="Pfam" id="PF03629"/>
    </source>
</evidence>
<sequence>MKKWTLFSVLLFGSSIGFAQIKLPKLISNGMVLQRNDTTKVWGWASPNESITLSFNKKTYHTKANKDGDWSIKITPQKAGGPYEMIFSASNKIVLKDILFGDVFLCSGQSNMELPMGRLIDKYPKIIAKSENSTIRQFLVPDEYDFKQERKDFSNGSWQSANPKSVLDFSGVAYFFALQINKKYHVPVGIINSALGGSPAQAWISENGIKKFPLYYSEAQKFKNDELIKQIESSDQALSNAWYKNLNSKDEGIKNNWKTNIDDQNWSEMNVPGYWANESLGKVNGVVWFKKDIDVPKTMIGKPIKLLLGRIVDADSVFINGKFVGTTSYQYPPRRYLFGTDILQEGKNTITVKLINNSGNGGFVLDKSYQLIAGQDSIDLRGKWKYKLGAKTEPSPSQTFVRWKPVGLYNAMIAPLKNYRVKASLWYQGEANTSNSKEYSELMRTLIADWRTQFSNPSLPFLYVQLPGFMETNSNLTESSWAELRDQQRKLLAVKNTAMAVAIDLGEWNDIHPLNKEDVGKRLALQAEYSIYGDKAIDPSGPLFKSILLNNNKLVLTFDHVGKGLVSKGNSELQYFEIAGSNKKFVWAKAEIKGNKITVWNEAITKPIYVRYAWADYPARANLYNIEGLPASPFEASVK</sequence>
<name>A0A317F484_9SPHI</name>
<organism evidence="3 4">
    <name type="scientific">Pedobacter paludis</name>
    <dbReference type="NCBI Taxonomy" id="2203212"/>
    <lineage>
        <taxon>Bacteria</taxon>
        <taxon>Pseudomonadati</taxon>
        <taxon>Bacteroidota</taxon>
        <taxon>Sphingobacteriia</taxon>
        <taxon>Sphingobacteriales</taxon>
        <taxon>Sphingobacteriaceae</taxon>
        <taxon>Pedobacter</taxon>
    </lineage>
</organism>
<comment type="caution">
    <text evidence="3">The sequence shown here is derived from an EMBL/GenBank/DDBJ whole genome shotgun (WGS) entry which is preliminary data.</text>
</comment>
<dbReference type="PANTHER" id="PTHR22901:SF0">
    <property type="entry name" value="SIALATE O-ACETYLESTERASE"/>
    <property type="match status" value="1"/>
</dbReference>
<feature type="domain" description="Sialate O-acetylesterase" evidence="2">
    <location>
        <begin position="402"/>
        <end position="524"/>
    </location>
</feature>
<feature type="domain" description="Sialate O-acetylesterase" evidence="2">
    <location>
        <begin position="102"/>
        <end position="216"/>
    </location>
</feature>
<evidence type="ECO:0000313" key="4">
    <source>
        <dbReference type="Proteomes" id="UP000245391"/>
    </source>
</evidence>
<dbReference type="SUPFAM" id="SSF52266">
    <property type="entry name" value="SGNH hydrolase"/>
    <property type="match status" value="1"/>
</dbReference>
<dbReference type="AlphaFoldDB" id="A0A317F484"/>
<keyword evidence="4" id="KW-1185">Reference proteome</keyword>
<dbReference type="InterPro" id="IPR036514">
    <property type="entry name" value="SGNH_hydro_sf"/>
</dbReference>
<evidence type="ECO:0000256" key="1">
    <source>
        <dbReference type="ARBA" id="ARBA00022801"/>
    </source>
</evidence>
<dbReference type="Proteomes" id="UP000245391">
    <property type="component" value="Unassembled WGS sequence"/>
</dbReference>
<evidence type="ECO:0000313" key="3">
    <source>
        <dbReference type="EMBL" id="PWS32847.1"/>
    </source>
</evidence>
<dbReference type="GO" id="GO:0001681">
    <property type="term" value="F:sialate O-acetylesterase activity"/>
    <property type="evidence" value="ECO:0007669"/>
    <property type="project" value="InterPro"/>
</dbReference>
<dbReference type="GO" id="GO:0004553">
    <property type="term" value="F:hydrolase activity, hydrolyzing O-glycosyl compounds"/>
    <property type="evidence" value="ECO:0007669"/>
    <property type="project" value="InterPro"/>
</dbReference>
<dbReference type="InterPro" id="IPR013783">
    <property type="entry name" value="Ig-like_fold"/>
</dbReference>
<dbReference type="GO" id="GO:0005975">
    <property type="term" value="P:carbohydrate metabolic process"/>
    <property type="evidence" value="ECO:0007669"/>
    <property type="project" value="InterPro"/>
</dbReference>
<dbReference type="PANTHER" id="PTHR22901">
    <property type="entry name" value="SIALATE O-ACETYLESTERASE"/>
    <property type="match status" value="1"/>
</dbReference>
<dbReference type="InterPro" id="IPR008979">
    <property type="entry name" value="Galactose-bd-like_sf"/>
</dbReference>
<dbReference type="Gene3D" id="2.60.40.10">
    <property type="entry name" value="Immunoglobulins"/>
    <property type="match status" value="1"/>
</dbReference>
<proteinExistence type="predicted"/>
<keyword evidence="1" id="KW-0378">Hydrolase</keyword>
<dbReference type="EMBL" id="QGNY01000002">
    <property type="protein sequence ID" value="PWS32847.1"/>
    <property type="molecule type" value="Genomic_DNA"/>
</dbReference>
<dbReference type="InterPro" id="IPR005181">
    <property type="entry name" value="SASA"/>
</dbReference>
<dbReference type="Gene3D" id="3.40.50.1110">
    <property type="entry name" value="SGNH hydrolase"/>
    <property type="match status" value="2"/>
</dbReference>
<gene>
    <name evidence="3" type="ORF">DF947_07195</name>
</gene>